<dbReference type="AlphaFoldDB" id="A0A0A9FVS8"/>
<dbReference type="EMBL" id="GBRH01185463">
    <property type="protein sequence ID" value="JAE12433.1"/>
    <property type="molecule type" value="Transcribed_RNA"/>
</dbReference>
<reference evidence="1" key="1">
    <citation type="submission" date="2014-09" db="EMBL/GenBank/DDBJ databases">
        <authorList>
            <person name="Magalhaes I.L.F."/>
            <person name="Oliveira U."/>
            <person name="Santos F.R."/>
            <person name="Vidigal T.H.D.A."/>
            <person name="Brescovit A.D."/>
            <person name="Santos A.J."/>
        </authorList>
    </citation>
    <scope>NUCLEOTIDE SEQUENCE</scope>
    <source>
        <tissue evidence="1">Shoot tissue taken approximately 20 cm above the soil surface</tissue>
    </source>
</reference>
<protein>
    <submittedName>
        <fullName evidence="1">Uncharacterized protein</fullName>
    </submittedName>
</protein>
<sequence>MRWEKLCCQVRSARWFKEVSFTQTRITGTDAIALSCKNLALVFFYCERSEEMSSVAQVLLSDMCLHTKENKQLSTACWFILTT</sequence>
<accession>A0A0A9FVS8</accession>
<organism evidence="1">
    <name type="scientific">Arundo donax</name>
    <name type="common">Giant reed</name>
    <name type="synonym">Donax arundinaceus</name>
    <dbReference type="NCBI Taxonomy" id="35708"/>
    <lineage>
        <taxon>Eukaryota</taxon>
        <taxon>Viridiplantae</taxon>
        <taxon>Streptophyta</taxon>
        <taxon>Embryophyta</taxon>
        <taxon>Tracheophyta</taxon>
        <taxon>Spermatophyta</taxon>
        <taxon>Magnoliopsida</taxon>
        <taxon>Liliopsida</taxon>
        <taxon>Poales</taxon>
        <taxon>Poaceae</taxon>
        <taxon>PACMAD clade</taxon>
        <taxon>Arundinoideae</taxon>
        <taxon>Arundineae</taxon>
        <taxon>Arundo</taxon>
    </lineage>
</organism>
<evidence type="ECO:0000313" key="1">
    <source>
        <dbReference type="EMBL" id="JAE12433.1"/>
    </source>
</evidence>
<reference evidence="1" key="2">
    <citation type="journal article" date="2015" name="Data Brief">
        <title>Shoot transcriptome of the giant reed, Arundo donax.</title>
        <authorList>
            <person name="Barrero R.A."/>
            <person name="Guerrero F.D."/>
            <person name="Moolhuijzen P."/>
            <person name="Goolsby J.A."/>
            <person name="Tidwell J."/>
            <person name="Bellgard S.E."/>
            <person name="Bellgard M.I."/>
        </authorList>
    </citation>
    <scope>NUCLEOTIDE SEQUENCE</scope>
    <source>
        <tissue evidence="1">Shoot tissue taken approximately 20 cm above the soil surface</tissue>
    </source>
</reference>
<name>A0A0A9FVS8_ARUDO</name>
<proteinExistence type="predicted"/>